<keyword evidence="2" id="KW-1185">Reference proteome</keyword>
<dbReference type="EMBL" id="JAPTMU010000023">
    <property type="protein sequence ID" value="KAJ4923977.1"/>
    <property type="molecule type" value="Genomic_DNA"/>
</dbReference>
<dbReference type="AlphaFoldDB" id="A0AAD6AFS2"/>
<feature type="non-terminal residue" evidence="1">
    <location>
        <position position="81"/>
    </location>
</feature>
<proteinExistence type="predicted"/>
<dbReference type="Proteomes" id="UP001219934">
    <property type="component" value="Unassembled WGS sequence"/>
</dbReference>
<organism evidence="1 2">
    <name type="scientific">Pogonophryne albipinna</name>
    <dbReference type="NCBI Taxonomy" id="1090488"/>
    <lineage>
        <taxon>Eukaryota</taxon>
        <taxon>Metazoa</taxon>
        <taxon>Chordata</taxon>
        <taxon>Craniata</taxon>
        <taxon>Vertebrata</taxon>
        <taxon>Euteleostomi</taxon>
        <taxon>Actinopterygii</taxon>
        <taxon>Neopterygii</taxon>
        <taxon>Teleostei</taxon>
        <taxon>Neoteleostei</taxon>
        <taxon>Acanthomorphata</taxon>
        <taxon>Eupercaria</taxon>
        <taxon>Perciformes</taxon>
        <taxon>Notothenioidei</taxon>
        <taxon>Pogonophryne</taxon>
    </lineage>
</organism>
<gene>
    <name evidence="1" type="ORF">JOQ06_000219</name>
</gene>
<evidence type="ECO:0000313" key="2">
    <source>
        <dbReference type="Proteomes" id="UP001219934"/>
    </source>
</evidence>
<name>A0AAD6AFS2_9TELE</name>
<comment type="caution">
    <text evidence="1">The sequence shown here is derived from an EMBL/GenBank/DDBJ whole genome shotgun (WGS) entry which is preliminary data.</text>
</comment>
<accession>A0AAD6AFS2</accession>
<sequence length="81" mass="9351">MCEASSCRPRRLVRVPSSRQGLSHRLSLNHQINRRPPGWTGPPYWAPCWTPSWLEPSSPLQMREERVVALGAFCRDRHGLM</sequence>
<reference evidence="1" key="1">
    <citation type="submission" date="2022-11" db="EMBL/GenBank/DDBJ databases">
        <title>Chromosome-level genome of Pogonophryne albipinna.</title>
        <authorList>
            <person name="Jo E."/>
        </authorList>
    </citation>
    <scope>NUCLEOTIDE SEQUENCE</scope>
    <source>
        <strain evidence="1">SGF0006</strain>
        <tissue evidence="1">Muscle</tissue>
    </source>
</reference>
<evidence type="ECO:0000313" key="1">
    <source>
        <dbReference type="EMBL" id="KAJ4923977.1"/>
    </source>
</evidence>
<protein>
    <submittedName>
        <fullName evidence="1">Uncharacterized protein</fullName>
    </submittedName>
</protein>